<keyword evidence="1" id="KW-0472">Membrane</keyword>
<evidence type="ECO:0000313" key="2">
    <source>
        <dbReference type="EMBL" id="NEV03235.1"/>
    </source>
</evidence>
<keyword evidence="1" id="KW-1133">Transmembrane helix</keyword>
<comment type="caution">
    <text evidence="2">The sequence shown here is derived from an EMBL/GenBank/DDBJ whole genome shotgun (WGS) entry which is preliminary data.</text>
</comment>
<feature type="transmembrane region" description="Helical" evidence="1">
    <location>
        <begin position="20"/>
        <end position="41"/>
    </location>
</feature>
<gene>
    <name evidence="2" type="ORF">FNJ47_49100</name>
</gene>
<dbReference type="RefSeq" id="WP_163163801.1">
    <property type="nucleotide sequence ID" value="NZ_VKHP01001038.1"/>
</dbReference>
<keyword evidence="3" id="KW-1185">Reference proteome</keyword>
<sequence>GGSLLNLIWSFAGLNQAPLWLFGTQMIVMVANAFVMANSAAGEGEDDLRRQHLAHEIADEGAAAQQSAEVAAKARTVGAVA</sequence>
<evidence type="ECO:0000313" key="3">
    <source>
        <dbReference type="Proteomes" id="UP000468531"/>
    </source>
</evidence>
<keyword evidence="1" id="KW-0812">Transmembrane</keyword>
<protein>
    <submittedName>
        <fullName evidence="2">Uncharacterized protein</fullName>
    </submittedName>
</protein>
<feature type="non-terminal residue" evidence="2">
    <location>
        <position position="1"/>
    </location>
</feature>
<proteinExistence type="predicted"/>
<name>A0A6P1BYA1_9BRAD</name>
<dbReference type="Proteomes" id="UP000468531">
    <property type="component" value="Unassembled WGS sequence"/>
</dbReference>
<feature type="non-terminal residue" evidence="2">
    <location>
        <position position="81"/>
    </location>
</feature>
<accession>A0A6P1BYA1</accession>
<reference evidence="2 3" key="1">
    <citation type="journal article" date="2020" name="Arch. Microbiol.">
        <title>Bradyrhizobium uaiense sp. nov., a new highly efficient cowpea symbiont.</title>
        <authorList>
            <person name="Cabral Michel D."/>
            <person name="Azarias Guimaraes A."/>
            <person name="Martins da Costa E."/>
            <person name="Soares de Carvalho T."/>
            <person name="Balsanelli E."/>
            <person name="Willems A."/>
            <person name="Maltempi de Souza E."/>
            <person name="de Souza Moreira F.M."/>
        </authorList>
    </citation>
    <scope>NUCLEOTIDE SEQUENCE [LARGE SCALE GENOMIC DNA]</scope>
    <source>
        <strain evidence="2 3">UFLA 03-164</strain>
    </source>
</reference>
<dbReference type="EMBL" id="VKHP01001038">
    <property type="protein sequence ID" value="NEV03235.1"/>
    <property type="molecule type" value="Genomic_DNA"/>
</dbReference>
<dbReference type="AlphaFoldDB" id="A0A6P1BYA1"/>
<evidence type="ECO:0000256" key="1">
    <source>
        <dbReference type="SAM" id="Phobius"/>
    </source>
</evidence>
<organism evidence="2 3">
    <name type="scientific">Bradyrhizobium uaiense</name>
    <dbReference type="NCBI Taxonomy" id="2594946"/>
    <lineage>
        <taxon>Bacteria</taxon>
        <taxon>Pseudomonadati</taxon>
        <taxon>Pseudomonadota</taxon>
        <taxon>Alphaproteobacteria</taxon>
        <taxon>Hyphomicrobiales</taxon>
        <taxon>Nitrobacteraceae</taxon>
        <taxon>Bradyrhizobium</taxon>
    </lineage>
</organism>